<dbReference type="NCBIfam" id="TIGR00706">
    <property type="entry name" value="SppA_dom"/>
    <property type="match status" value="1"/>
</dbReference>
<dbReference type="Gene3D" id="3.90.226.10">
    <property type="entry name" value="2-enoyl-CoA Hydratase, Chain A, domain 1"/>
    <property type="match status" value="3"/>
</dbReference>
<evidence type="ECO:0000259" key="8">
    <source>
        <dbReference type="Pfam" id="PF01343"/>
    </source>
</evidence>
<dbReference type="GO" id="GO:0006465">
    <property type="term" value="P:signal peptide processing"/>
    <property type="evidence" value="ECO:0007669"/>
    <property type="project" value="InterPro"/>
</dbReference>
<dbReference type="SUPFAM" id="SSF52096">
    <property type="entry name" value="ClpP/crotonase"/>
    <property type="match status" value="2"/>
</dbReference>
<comment type="similarity">
    <text evidence="2">Belongs to the peptidase S49 family.</text>
</comment>
<reference evidence="9 10" key="1">
    <citation type="journal article" date="2019" name="Nat. Microbiol.">
        <title>Mediterranean grassland soil C-N compound turnover is dependent on rainfall and depth, and is mediated by genomically divergent microorganisms.</title>
        <authorList>
            <person name="Diamond S."/>
            <person name="Andeer P.F."/>
            <person name="Li Z."/>
            <person name="Crits-Christoph A."/>
            <person name="Burstein D."/>
            <person name="Anantharaman K."/>
            <person name="Lane K.R."/>
            <person name="Thomas B.C."/>
            <person name="Pan C."/>
            <person name="Northen T.R."/>
            <person name="Banfield J.F."/>
        </authorList>
    </citation>
    <scope>NUCLEOTIDE SEQUENCE [LARGE SCALE GENOMIC DNA]</scope>
    <source>
        <strain evidence="9">WS_11</strain>
    </source>
</reference>
<keyword evidence="6" id="KW-0472">Membrane</keyword>
<sequence length="578" mass="61742">MSSRRAVLVFVVLIAVLGASVLIAVLAIQGPSRPTPASTVLIFNVPSQVEESHPPANGVFDLLRSGRPTVWALAHGLRHAATDPHIVALVLHIDDVEWGWAKVAEIRDAVAEFRRVGKPVYASLSGGGEHEYLLASIADTIACPPLGLLQLDGLTASALFLRGTFDKVGITPNFAQAGRFKSATEMWMRTGMSPPAREALEELVDDAYGLFADSVGRARDLPPDSVKRLLDDGPYGAREARACGLIDTLLHRPEVDTLAVHRGGGRRPTLTLTRYLDRIDSPRVGPHIALITAAGTIADGRSRGGPGEGDVLGSETIIKALRDVAGRHSIRGVVLRIDSPGGSAQAADDIWREVKRCAARKPLVVSMSDLAASGGYYIAAPADSIVAEPGTLTGSIGAFGGKLNLLGLYHKLGLNVETVSRGRHAEMFSPYRDFTVEEAGRFQSQMDEVYRVFLSRVSEGRHQPTAAVDSVGQGHVWTGLAARRLGLVDGLGGIDRAVQMARRRAGIADDEEVTVDVVPRPERTFLQGMLADLIDEDGTDEDANGAMSLPPVVQAWLAAATFPSGVALTLMPWSIEFR</sequence>
<dbReference type="EMBL" id="VBPB01000110">
    <property type="protein sequence ID" value="TMQ72367.1"/>
    <property type="molecule type" value="Genomic_DNA"/>
</dbReference>
<dbReference type="PIRSF" id="PIRSF001217">
    <property type="entry name" value="Protease_4_SppA"/>
    <property type="match status" value="1"/>
</dbReference>
<dbReference type="NCBIfam" id="TIGR00705">
    <property type="entry name" value="SppA_67K"/>
    <property type="match status" value="1"/>
</dbReference>
<evidence type="ECO:0000256" key="6">
    <source>
        <dbReference type="ARBA" id="ARBA00023136"/>
    </source>
</evidence>
<dbReference type="PANTHER" id="PTHR33209">
    <property type="entry name" value="PROTEASE 4"/>
    <property type="match status" value="1"/>
</dbReference>
<comment type="caution">
    <text evidence="9">The sequence shown here is derived from an EMBL/GenBank/DDBJ whole genome shotgun (WGS) entry which is preliminary data.</text>
</comment>
<keyword evidence="3" id="KW-0645">Protease</keyword>
<evidence type="ECO:0000256" key="4">
    <source>
        <dbReference type="ARBA" id="ARBA00022801"/>
    </source>
</evidence>
<organism evidence="9 10">
    <name type="scientific">Eiseniibacteriota bacterium</name>
    <dbReference type="NCBI Taxonomy" id="2212470"/>
    <lineage>
        <taxon>Bacteria</taxon>
        <taxon>Candidatus Eiseniibacteriota</taxon>
    </lineage>
</organism>
<feature type="domain" description="Peptidase S49" evidence="8">
    <location>
        <begin position="358"/>
        <end position="506"/>
    </location>
</feature>
<feature type="domain" description="Peptidase S49" evidence="8">
    <location>
        <begin position="113"/>
        <end position="251"/>
    </location>
</feature>
<evidence type="ECO:0000256" key="1">
    <source>
        <dbReference type="ARBA" id="ARBA00004370"/>
    </source>
</evidence>
<evidence type="ECO:0000256" key="2">
    <source>
        <dbReference type="ARBA" id="ARBA00008683"/>
    </source>
</evidence>
<name>A0A538U933_UNCEI</name>
<dbReference type="Proteomes" id="UP000319771">
    <property type="component" value="Unassembled WGS sequence"/>
</dbReference>
<dbReference type="InterPro" id="IPR047272">
    <property type="entry name" value="S49_SppA_C"/>
</dbReference>
<dbReference type="InterPro" id="IPR004634">
    <property type="entry name" value="Pept_S49_pIV"/>
</dbReference>
<evidence type="ECO:0000313" key="10">
    <source>
        <dbReference type="Proteomes" id="UP000319771"/>
    </source>
</evidence>
<dbReference type="AlphaFoldDB" id="A0A538U933"/>
<evidence type="ECO:0000256" key="7">
    <source>
        <dbReference type="PIRSR" id="PIRSR001217-1"/>
    </source>
</evidence>
<evidence type="ECO:0000313" key="9">
    <source>
        <dbReference type="EMBL" id="TMQ72367.1"/>
    </source>
</evidence>
<comment type="subcellular location">
    <subcellularLocation>
        <location evidence="1">Membrane</location>
    </subcellularLocation>
</comment>
<dbReference type="CDD" id="cd07018">
    <property type="entry name" value="S49_SppA_67K_type"/>
    <property type="match status" value="1"/>
</dbReference>
<dbReference type="GO" id="GO:0008236">
    <property type="term" value="F:serine-type peptidase activity"/>
    <property type="evidence" value="ECO:0007669"/>
    <property type="project" value="UniProtKB-KW"/>
</dbReference>
<dbReference type="GO" id="GO:0016020">
    <property type="term" value="C:membrane"/>
    <property type="evidence" value="ECO:0007669"/>
    <property type="project" value="UniProtKB-SubCell"/>
</dbReference>
<feature type="active site" description="Proton donor/acceptor" evidence="7">
    <location>
        <position position="181"/>
    </location>
</feature>
<feature type="active site" description="Nucleophile" evidence="7">
    <location>
        <position position="373"/>
    </location>
</feature>
<keyword evidence="5" id="KW-0720">Serine protease</keyword>
<dbReference type="CDD" id="cd07023">
    <property type="entry name" value="S49_Sppa_N_C"/>
    <property type="match status" value="1"/>
</dbReference>
<evidence type="ECO:0000256" key="5">
    <source>
        <dbReference type="ARBA" id="ARBA00022825"/>
    </source>
</evidence>
<proteinExistence type="inferred from homology"/>
<dbReference type="Pfam" id="PF01343">
    <property type="entry name" value="Peptidase_S49"/>
    <property type="match status" value="2"/>
</dbReference>
<keyword evidence="4" id="KW-0378">Hydrolase</keyword>
<dbReference type="Gene3D" id="6.20.330.10">
    <property type="match status" value="1"/>
</dbReference>
<gene>
    <name evidence="9" type="primary">sppA</name>
    <name evidence="9" type="ORF">E6K81_07615</name>
</gene>
<evidence type="ECO:0000256" key="3">
    <source>
        <dbReference type="ARBA" id="ARBA00022670"/>
    </source>
</evidence>
<dbReference type="InterPro" id="IPR004635">
    <property type="entry name" value="Pept_S49_SppA"/>
</dbReference>
<dbReference type="PANTHER" id="PTHR33209:SF1">
    <property type="entry name" value="PEPTIDASE S49 DOMAIN-CONTAINING PROTEIN"/>
    <property type="match status" value="1"/>
</dbReference>
<dbReference type="InterPro" id="IPR047217">
    <property type="entry name" value="S49_SppA_67K_type_N"/>
</dbReference>
<dbReference type="InterPro" id="IPR029045">
    <property type="entry name" value="ClpP/crotonase-like_dom_sf"/>
</dbReference>
<protein>
    <submittedName>
        <fullName evidence="9">Signal peptide peptidase SppA</fullName>
    </submittedName>
</protein>
<dbReference type="InterPro" id="IPR002142">
    <property type="entry name" value="Peptidase_S49"/>
</dbReference>
<accession>A0A538U933</accession>